<proteinExistence type="predicted"/>
<feature type="coiled-coil region" evidence="1">
    <location>
        <begin position="185"/>
        <end position="216"/>
    </location>
</feature>
<feature type="region of interest" description="Disordered" evidence="2">
    <location>
        <begin position="221"/>
        <end position="263"/>
    </location>
</feature>
<feature type="compositionally biased region" description="Low complexity" evidence="2">
    <location>
        <begin position="221"/>
        <end position="248"/>
    </location>
</feature>
<feature type="region of interest" description="Disordered" evidence="2">
    <location>
        <begin position="296"/>
        <end position="330"/>
    </location>
</feature>
<organism evidence="3 4">
    <name type="scientific">Stylosanthes scabra</name>
    <dbReference type="NCBI Taxonomy" id="79078"/>
    <lineage>
        <taxon>Eukaryota</taxon>
        <taxon>Viridiplantae</taxon>
        <taxon>Streptophyta</taxon>
        <taxon>Embryophyta</taxon>
        <taxon>Tracheophyta</taxon>
        <taxon>Spermatophyta</taxon>
        <taxon>Magnoliopsida</taxon>
        <taxon>eudicotyledons</taxon>
        <taxon>Gunneridae</taxon>
        <taxon>Pentapetalae</taxon>
        <taxon>rosids</taxon>
        <taxon>fabids</taxon>
        <taxon>Fabales</taxon>
        <taxon>Fabaceae</taxon>
        <taxon>Papilionoideae</taxon>
        <taxon>50 kb inversion clade</taxon>
        <taxon>dalbergioids sensu lato</taxon>
        <taxon>Dalbergieae</taxon>
        <taxon>Pterocarpus clade</taxon>
        <taxon>Stylosanthes</taxon>
    </lineage>
</organism>
<feature type="region of interest" description="Disordered" evidence="2">
    <location>
        <begin position="112"/>
        <end position="184"/>
    </location>
</feature>
<feature type="compositionally biased region" description="Acidic residues" evidence="2">
    <location>
        <begin position="296"/>
        <end position="318"/>
    </location>
</feature>
<evidence type="ECO:0000313" key="3">
    <source>
        <dbReference type="EMBL" id="MED6185026.1"/>
    </source>
</evidence>
<name>A0ABU6WGH8_9FABA</name>
<comment type="caution">
    <text evidence="3">The sequence shown here is derived from an EMBL/GenBank/DDBJ whole genome shotgun (WGS) entry which is preliminary data.</text>
</comment>
<keyword evidence="1" id="KW-0175">Coiled coil</keyword>
<feature type="compositionally biased region" description="Low complexity" evidence="2">
    <location>
        <begin position="150"/>
        <end position="168"/>
    </location>
</feature>
<keyword evidence="4" id="KW-1185">Reference proteome</keyword>
<accession>A0ABU6WGH8</accession>
<feature type="compositionally biased region" description="Basic and acidic residues" evidence="2">
    <location>
        <begin position="319"/>
        <end position="330"/>
    </location>
</feature>
<dbReference type="EMBL" id="JASCZI010181633">
    <property type="protein sequence ID" value="MED6185026.1"/>
    <property type="molecule type" value="Genomic_DNA"/>
</dbReference>
<feature type="compositionally biased region" description="Polar residues" evidence="2">
    <location>
        <begin position="112"/>
        <end position="149"/>
    </location>
</feature>
<sequence>MHPPEGALMNKTPDEAWELIESVADNNQYFKTRAMTTARGVYEITPSESNVLVKSLTDIASVLKELKEGQKAGPKILIQPSHNSQQLQILRKSLSDECPQLQEDNVVVSSHNFYDGNTISPPNRSYQPQSQGWRDNQQSCWNYNQPTQYRQPYTTNQPQNPQTQRYQPSHNRQLYHSNNPFPSSYEDILRAFQQENKEMREAQKKTEAQITNLTELLTKFTNQETTNPSTSSPPRNPSPLRSQPLSNPKGGINMVQKRDEEADKKKARTEWLLELMAEIDKLGGSNDEYWIWDNSDEEDEEGSDEEGEVEEDAEEKDEKEEVNGSNEKEKEAKEECGTLCIATVFKESKVDKPVILVKCEDPGPCLVTCEVRGVNIMDCLCDPGAYESVMPYELYALLDLGPLKKTKDVFQQLI</sequence>
<evidence type="ECO:0000313" key="4">
    <source>
        <dbReference type="Proteomes" id="UP001341840"/>
    </source>
</evidence>
<dbReference type="Proteomes" id="UP001341840">
    <property type="component" value="Unassembled WGS sequence"/>
</dbReference>
<reference evidence="3 4" key="1">
    <citation type="journal article" date="2023" name="Plants (Basel)">
        <title>Bridging the Gap: Combining Genomics and Transcriptomics Approaches to Understand Stylosanthes scabra, an Orphan Legume from the Brazilian Caatinga.</title>
        <authorList>
            <person name="Ferreira-Neto J.R.C."/>
            <person name="da Silva M.D."/>
            <person name="Binneck E."/>
            <person name="de Melo N.F."/>
            <person name="da Silva R.H."/>
            <person name="de Melo A.L.T.M."/>
            <person name="Pandolfi V."/>
            <person name="Bustamante F.O."/>
            <person name="Brasileiro-Vidal A.C."/>
            <person name="Benko-Iseppon A.M."/>
        </authorList>
    </citation>
    <scope>NUCLEOTIDE SEQUENCE [LARGE SCALE GENOMIC DNA]</scope>
    <source>
        <tissue evidence="3">Leaves</tissue>
    </source>
</reference>
<evidence type="ECO:0000256" key="2">
    <source>
        <dbReference type="SAM" id="MobiDB-lite"/>
    </source>
</evidence>
<protein>
    <submittedName>
        <fullName evidence="3">Uncharacterized protein</fullName>
    </submittedName>
</protein>
<gene>
    <name evidence="3" type="ORF">PIB30_053062</name>
</gene>
<evidence type="ECO:0000256" key="1">
    <source>
        <dbReference type="SAM" id="Coils"/>
    </source>
</evidence>
<feature type="compositionally biased region" description="Polar residues" evidence="2">
    <location>
        <begin position="169"/>
        <end position="182"/>
    </location>
</feature>